<evidence type="ECO:0000313" key="1">
    <source>
        <dbReference type="Proteomes" id="UP000000437"/>
    </source>
</evidence>
<name>A0AC58H2Y0_DANRE</name>
<sequence>MRSKFNLSAVLLMNIFICKTGAPRENPRKRRENLQTTHRNLLIQLRLESASLLIGCLIAVQLQTQLDQLISVFSITTSYWADVWTAMSQTWDVWFLAGVTIWAAETRQLIIFRYNQMSKPSLSE</sequence>
<dbReference type="RefSeq" id="XP_073776344.1">
    <property type="nucleotide sequence ID" value="XM_073920243.1"/>
</dbReference>
<reference evidence="2" key="1">
    <citation type="submission" date="2025-08" db="UniProtKB">
        <authorList>
            <consortium name="RefSeq"/>
        </authorList>
    </citation>
    <scope>IDENTIFICATION</scope>
    <source>
        <strain evidence="2">Tuebingen</strain>
        <tissue evidence="2">Fibroblasts and whole tissue</tissue>
    </source>
</reference>
<gene>
    <name evidence="2" type="primary">LOC101886518</name>
</gene>
<accession>A0AC58H2Y0</accession>
<dbReference type="Proteomes" id="UP000000437">
    <property type="component" value="Chromosome 13"/>
</dbReference>
<protein>
    <submittedName>
        <fullName evidence="2">Uncharacterized protein isoform X1</fullName>
    </submittedName>
</protein>
<evidence type="ECO:0000313" key="2">
    <source>
        <dbReference type="RefSeq" id="XP_073776344.1"/>
    </source>
</evidence>
<proteinExistence type="predicted"/>
<keyword evidence="1" id="KW-1185">Reference proteome</keyword>
<organism evidence="1 2">
    <name type="scientific">Danio rerio</name>
    <name type="common">Zebrafish</name>
    <name type="synonym">Brachydanio rerio</name>
    <dbReference type="NCBI Taxonomy" id="7955"/>
    <lineage>
        <taxon>Eukaryota</taxon>
        <taxon>Metazoa</taxon>
        <taxon>Chordata</taxon>
        <taxon>Craniata</taxon>
        <taxon>Vertebrata</taxon>
        <taxon>Euteleostomi</taxon>
        <taxon>Actinopterygii</taxon>
        <taxon>Neopterygii</taxon>
        <taxon>Teleostei</taxon>
        <taxon>Ostariophysi</taxon>
        <taxon>Cypriniformes</taxon>
        <taxon>Danionidae</taxon>
        <taxon>Danioninae</taxon>
        <taxon>Danio</taxon>
    </lineage>
</organism>